<gene>
    <name evidence="1" type="ORF">E5288_WYG016033</name>
</gene>
<name>A0A6B0RRG4_9CETA</name>
<proteinExistence type="predicted"/>
<accession>A0A6B0RRG4</accession>
<organism evidence="1 2">
    <name type="scientific">Bos mutus</name>
    <name type="common">wild yak</name>
    <dbReference type="NCBI Taxonomy" id="72004"/>
    <lineage>
        <taxon>Eukaryota</taxon>
        <taxon>Metazoa</taxon>
        <taxon>Chordata</taxon>
        <taxon>Craniata</taxon>
        <taxon>Vertebrata</taxon>
        <taxon>Euteleostomi</taxon>
        <taxon>Mammalia</taxon>
        <taxon>Eutheria</taxon>
        <taxon>Laurasiatheria</taxon>
        <taxon>Artiodactyla</taxon>
        <taxon>Ruminantia</taxon>
        <taxon>Pecora</taxon>
        <taxon>Bovidae</taxon>
        <taxon>Bovinae</taxon>
        <taxon>Bos</taxon>
    </lineage>
</organism>
<dbReference type="EMBL" id="VBQZ03000064">
    <property type="protein sequence ID" value="MXQ90634.1"/>
    <property type="molecule type" value="Genomic_DNA"/>
</dbReference>
<dbReference type="AlphaFoldDB" id="A0A6B0RRG4"/>
<protein>
    <submittedName>
        <fullName evidence="1">Uncharacterized protein</fullName>
    </submittedName>
</protein>
<dbReference type="Proteomes" id="UP000322234">
    <property type="component" value="Unassembled WGS sequence"/>
</dbReference>
<evidence type="ECO:0000313" key="2">
    <source>
        <dbReference type="Proteomes" id="UP000322234"/>
    </source>
</evidence>
<keyword evidence="2" id="KW-1185">Reference proteome</keyword>
<sequence>MLVDSKNLGCLGVVTQEMQTEKEDKLRTLPGWAVAVSPADPLCICVLQASRTEANPTCPVPSPAPLPTDFLWGLAPGRLGWTGGI</sequence>
<reference evidence="1" key="1">
    <citation type="submission" date="2019-10" db="EMBL/GenBank/DDBJ databases">
        <title>The sequence and de novo assembly of the wild yak genome.</title>
        <authorList>
            <person name="Liu Y."/>
        </authorList>
    </citation>
    <scope>NUCLEOTIDE SEQUENCE [LARGE SCALE GENOMIC DNA]</scope>
    <source>
        <strain evidence="1">WY2019</strain>
    </source>
</reference>
<evidence type="ECO:0000313" key="1">
    <source>
        <dbReference type="EMBL" id="MXQ90634.1"/>
    </source>
</evidence>
<comment type="caution">
    <text evidence="1">The sequence shown here is derived from an EMBL/GenBank/DDBJ whole genome shotgun (WGS) entry which is preliminary data.</text>
</comment>